<sequence length="98" mass="10990">MPPQVTVEHQKAVTVRNDVDVKKETLRVVPDKEDSGKFLLIFSFDATVAGRVGVWLRYHRSSPITEGLSILFLLTWIIGIANCWIGGFSWFSNTVGLL</sequence>
<evidence type="ECO:0000256" key="1">
    <source>
        <dbReference type="SAM" id="Phobius"/>
    </source>
</evidence>
<proteinExistence type="predicted"/>
<evidence type="ECO:0000313" key="4">
    <source>
        <dbReference type="Proteomes" id="UP001190926"/>
    </source>
</evidence>
<dbReference type="EMBL" id="SDAM02000131">
    <property type="protein sequence ID" value="KAH6828199.1"/>
    <property type="molecule type" value="Genomic_DNA"/>
</dbReference>
<feature type="transmembrane region" description="Helical" evidence="1">
    <location>
        <begin position="38"/>
        <end position="58"/>
    </location>
</feature>
<gene>
    <name evidence="3" type="ORF">C2S53_017944</name>
</gene>
<dbReference type="Proteomes" id="UP001190926">
    <property type="component" value="Unassembled WGS sequence"/>
</dbReference>
<evidence type="ECO:0000259" key="2">
    <source>
        <dbReference type="Pfam" id="PF26192"/>
    </source>
</evidence>
<protein>
    <submittedName>
        <fullName evidence="3">RING/U-box superfamily protein</fullName>
    </submittedName>
</protein>
<dbReference type="AlphaFoldDB" id="A0AAD4J753"/>
<keyword evidence="1" id="KW-0472">Membrane</keyword>
<feature type="domain" description="MGRN1/RNF157-like N-terminal" evidence="2">
    <location>
        <begin position="19"/>
        <end position="54"/>
    </location>
</feature>
<keyword evidence="1" id="KW-1133">Transmembrane helix</keyword>
<evidence type="ECO:0000313" key="3">
    <source>
        <dbReference type="EMBL" id="KAH6828199.1"/>
    </source>
</evidence>
<comment type="caution">
    <text evidence="3">The sequence shown here is derived from an EMBL/GenBank/DDBJ whole genome shotgun (WGS) entry which is preliminary data.</text>
</comment>
<reference evidence="3 4" key="1">
    <citation type="journal article" date="2021" name="Nat. Commun.">
        <title>Incipient diploidization of the medicinal plant Perilla within 10,000 years.</title>
        <authorList>
            <person name="Zhang Y."/>
            <person name="Shen Q."/>
            <person name="Leng L."/>
            <person name="Zhang D."/>
            <person name="Chen S."/>
            <person name="Shi Y."/>
            <person name="Ning Z."/>
            <person name="Chen S."/>
        </authorList>
    </citation>
    <scope>NUCLEOTIDE SEQUENCE [LARGE SCALE GENOMIC DNA]</scope>
    <source>
        <strain evidence="4">cv. PC099</strain>
    </source>
</reference>
<name>A0AAD4J753_PERFH</name>
<organism evidence="3 4">
    <name type="scientific">Perilla frutescens var. hirtella</name>
    <name type="common">Perilla citriodora</name>
    <name type="synonym">Perilla setoyensis</name>
    <dbReference type="NCBI Taxonomy" id="608512"/>
    <lineage>
        <taxon>Eukaryota</taxon>
        <taxon>Viridiplantae</taxon>
        <taxon>Streptophyta</taxon>
        <taxon>Embryophyta</taxon>
        <taxon>Tracheophyta</taxon>
        <taxon>Spermatophyta</taxon>
        <taxon>Magnoliopsida</taxon>
        <taxon>eudicotyledons</taxon>
        <taxon>Gunneridae</taxon>
        <taxon>Pentapetalae</taxon>
        <taxon>asterids</taxon>
        <taxon>lamiids</taxon>
        <taxon>Lamiales</taxon>
        <taxon>Lamiaceae</taxon>
        <taxon>Nepetoideae</taxon>
        <taxon>Elsholtzieae</taxon>
        <taxon>Perilla</taxon>
    </lineage>
</organism>
<accession>A0AAD4J753</accession>
<keyword evidence="1" id="KW-0812">Transmembrane</keyword>
<feature type="transmembrane region" description="Helical" evidence="1">
    <location>
        <begin position="70"/>
        <end position="91"/>
    </location>
</feature>
<dbReference type="Pfam" id="PF26192">
    <property type="entry name" value="RNF157-like_N"/>
    <property type="match status" value="1"/>
</dbReference>
<dbReference type="InterPro" id="IPR058981">
    <property type="entry name" value="MGRN1/RNF157-like_N"/>
</dbReference>
<keyword evidence="4" id="KW-1185">Reference proteome</keyword>